<feature type="coiled-coil region" evidence="1">
    <location>
        <begin position="123"/>
        <end position="157"/>
    </location>
</feature>
<feature type="transmembrane region" description="Helical" evidence="3">
    <location>
        <begin position="95"/>
        <end position="116"/>
    </location>
</feature>
<evidence type="ECO:0000313" key="5">
    <source>
        <dbReference type="Proteomes" id="UP001230268"/>
    </source>
</evidence>
<feature type="compositionally biased region" description="Polar residues" evidence="2">
    <location>
        <begin position="191"/>
        <end position="202"/>
    </location>
</feature>
<keyword evidence="3" id="KW-0812">Transmembrane</keyword>
<accession>A0AAD8PDE7</accession>
<dbReference type="EMBL" id="JAVEPI010000004">
    <property type="protein sequence ID" value="KAK1442036.1"/>
    <property type="molecule type" value="Genomic_DNA"/>
</dbReference>
<protein>
    <submittedName>
        <fullName evidence="4">Uncharacterized protein</fullName>
    </submittedName>
</protein>
<feature type="region of interest" description="Disordered" evidence="2">
    <location>
        <begin position="1"/>
        <end position="33"/>
    </location>
</feature>
<reference evidence="4" key="1">
    <citation type="submission" date="2023-08" db="EMBL/GenBank/DDBJ databases">
        <title>Draft sequence of the Babesia gibsoni genome.</title>
        <authorList>
            <person name="Yamagishi J.Y."/>
            <person name="Xuan X.X."/>
        </authorList>
    </citation>
    <scope>NUCLEOTIDE SEQUENCE</scope>
    <source>
        <strain evidence="4">Azabu</strain>
    </source>
</reference>
<keyword evidence="3" id="KW-1133">Transmembrane helix</keyword>
<dbReference type="Proteomes" id="UP001230268">
    <property type="component" value="Unassembled WGS sequence"/>
</dbReference>
<dbReference type="AlphaFoldDB" id="A0AAD8PDE7"/>
<evidence type="ECO:0000256" key="2">
    <source>
        <dbReference type="SAM" id="MobiDB-lite"/>
    </source>
</evidence>
<keyword evidence="3" id="KW-0472">Membrane</keyword>
<evidence type="ECO:0000313" key="4">
    <source>
        <dbReference type="EMBL" id="KAK1442036.1"/>
    </source>
</evidence>
<feature type="region of interest" description="Disordered" evidence="2">
    <location>
        <begin position="178"/>
        <end position="220"/>
    </location>
</feature>
<evidence type="ECO:0000256" key="3">
    <source>
        <dbReference type="SAM" id="Phobius"/>
    </source>
</evidence>
<comment type="caution">
    <text evidence="4">The sequence shown here is derived from an EMBL/GenBank/DDBJ whole genome shotgun (WGS) entry which is preliminary data.</text>
</comment>
<evidence type="ECO:0000256" key="1">
    <source>
        <dbReference type="SAM" id="Coils"/>
    </source>
</evidence>
<sequence length="236" mass="26376">MESLDRPVGGQGATQKPYRSAEADKRREEAATTGTNAVPIGKIISKTVRFVNVPLDKGIYDSDPFTAYKEHNPNGANQLTIPGKVLEISKMKRRLLTVTFCLTVGILSIFMTNWIINWAEENRRADKSKSAVLEAELRGLEEKIDAMYLQINKLKEVAYANSVAINEITDGVMKIPGSDNTSSKRQKFGKQANTINYTPSNQRFDRSNIPRSSSTSSHRFEGDYELHPILHEAEIS</sequence>
<organism evidence="4 5">
    <name type="scientific">Babesia gibsoni</name>
    <dbReference type="NCBI Taxonomy" id="33632"/>
    <lineage>
        <taxon>Eukaryota</taxon>
        <taxon>Sar</taxon>
        <taxon>Alveolata</taxon>
        <taxon>Apicomplexa</taxon>
        <taxon>Aconoidasida</taxon>
        <taxon>Piroplasmida</taxon>
        <taxon>Babesiidae</taxon>
        <taxon>Babesia</taxon>
    </lineage>
</organism>
<feature type="compositionally biased region" description="Basic and acidic residues" evidence="2">
    <location>
        <begin position="19"/>
        <end position="30"/>
    </location>
</feature>
<keyword evidence="5" id="KW-1185">Reference proteome</keyword>
<gene>
    <name evidence="4" type="ORF">BgAZ_400660</name>
</gene>
<proteinExistence type="predicted"/>
<name>A0AAD8PDE7_BABGI</name>
<keyword evidence="1" id="KW-0175">Coiled coil</keyword>